<feature type="domain" description="T6SS Phospholipase effector Tle1-like catalytic" evidence="1">
    <location>
        <begin position="317"/>
        <end position="431"/>
    </location>
</feature>
<dbReference type="KEGG" id="zpl:ZBT109_1944"/>
<organism evidence="2 3">
    <name type="scientific">Zymobacter palmae</name>
    <dbReference type="NCBI Taxonomy" id="33074"/>
    <lineage>
        <taxon>Bacteria</taxon>
        <taxon>Pseudomonadati</taxon>
        <taxon>Pseudomonadota</taxon>
        <taxon>Gammaproteobacteria</taxon>
        <taxon>Oceanospirillales</taxon>
        <taxon>Halomonadaceae</taxon>
        <taxon>Zymobacter group</taxon>
        <taxon>Zymobacter</taxon>
    </lineage>
</organism>
<dbReference type="STRING" id="1123510.GCA_000620025_02028"/>
<dbReference type="EMBL" id="AP018933">
    <property type="protein sequence ID" value="BBG30690.1"/>
    <property type="molecule type" value="Genomic_DNA"/>
</dbReference>
<name>A0A348HGD8_9GAMM</name>
<dbReference type="PANTHER" id="PTHR33840">
    <property type="match status" value="1"/>
</dbReference>
<dbReference type="OrthoDB" id="4378831at2"/>
<accession>A0A348HGD8</accession>
<keyword evidence="3" id="KW-1185">Reference proteome</keyword>
<dbReference type="Pfam" id="PF09994">
    <property type="entry name" value="T6SS_Tle1-like_cat"/>
    <property type="match status" value="1"/>
</dbReference>
<evidence type="ECO:0000313" key="3">
    <source>
        <dbReference type="Proteomes" id="UP000267342"/>
    </source>
</evidence>
<dbReference type="PANTHER" id="PTHR33840:SF1">
    <property type="entry name" value="TLE1 PHOSPHOLIPASE DOMAIN-CONTAINING PROTEIN"/>
    <property type="match status" value="1"/>
</dbReference>
<dbReference type="RefSeq" id="WP_084261793.1">
    <property type="nucleotide sequence ID" value="NZ_AP018933.1"/>
</dbReference>
<protein>
    <submittedName>
        <fullName evidence="2">Uncharacterized conserved protein</fullName>
    </submittedName>
</protein>
<reference evidence="2 3" key="1">
    <citation type="submission" date="2018-09" db="EMBL/GenBank/DDBJ databases">
        <title>Zymobacter palmae IAM14233 (=T109) whole genome analysis.</title>
        <authorList>
            <person name="Yanase H."/>
        </authorList>
    </citation>
    <scope>NUCLEOTIDE SEQUENCE [LARGE SCALE GENOMIC DNA]</scope>
    <source>
        <strain evidence="2 3">IAM14233</strain>
    </source>
</reference>
<evidence type="ECO:0000259" key="1">
    <source>
        <dbReference type="Pfam" id="PF09994"/>
    </source>
</evidence>
<evidence type="ECO:0000313" key="2">
    <source>
        <dbReference type="EMBL" id="BBG30690.1"/>
    </source>
</evidence>
<sequence>MSILVCECRKEAADPSGKFFFTEEEMGILKENKDKKLSEKEKMPCSKPAYIGVFFDGTNNSYRHAIENKTEEESNVARLYDVFPGRCVPGILPKETDWKTDLALYERHFKIYVPGVGKAFPNIGDQIGSWAQTQWDGISGGAMATYGQGRILWGIAQLLNYIYGYYHAGFGSSVLITDEEVKYASENISLVQEELERKVSFKDDGKICSIKWASNSCLFSAITSTKEVLQNSRLDNKKNATLVLCSWIARLKRSIGTRVHNPDILPLNKLHLYTFGFSRGATQARAYLNWLVKLCRLDAESYNQQEGPLTLGGIPVSHDFMGIFDTVASVGWADMFVWSNGHNWWGDARSLQIPKEVGKCIHFVAAHEQRRCFPLDSVYQGQRLPEYCEEIVFPGAHSDVGGGYAPFDQGKGFSRSGTSTLSRIPLAEMYRRARLEGVPLELEKASEAAKLSYKIDIRLLSEFNTYISLFPLKEGTTAQIVTPHWEKLISQYFRRFKGGENSLQMSSATRAHYQDRGLRDSIKNKRSDAYKEKHFLLGELSPVTLVYEPEEITKINASSDAIYSNRLDAAEKITKVSNEAINAEHKDFLLVKNNHYAELSTEDEVELSYQDKSWFKKNLTTQIA</sequence>
<gene>
    <name evidence="2" type="ORF">ZBT109_1944</name>
</gene>
<dbReference type="AlphaFoldDB" id="A0A348HGD8"/>
<dbReference type="Proteomes" id="UP000267342">
    <property type="component" value="Chromosome"/>
</dbReference>
<proteinExistence type="predicted"/>
<dbReference type="InterPro" id="IPR018712">
    <property type="entry name" value="Tle1-like_cat"/>
</dbReference>